<dbReference type="GO" id="GO:0047617">
    <property type="term" value="F:fatty acyl-CoA hydrolase activity"/>
    <property type="evidence" value="ECO:0007669"/>
    <property type="project" value="InterPro"/>
</dbReference>
<evidence type="ECO:0000313" key="4">
    <source>
        <dbReference type="EMBL" id="SNY77924.1"/>
    </source>
</evidence>
<dbReference type="OrthoDB" id="9813282at2"/>
<dbReference type="Gene3D" id="3.10.129.10">
    <property type="entry name" value="Hotdog Thioesterase"/>
    <property type="match status" value="1"/>
</dbReference>
<proteinExistence type="inferred from homology"/>
<dbReference type="CDD" id="cd03443">
    <property type="entry name" value="PaaI_thioesterase"/>
    <property type="match status" value="1"/>
</dbReference>
<dbReference type="PANTHER" id="PTHR21660">
    <property type="entry name" value="THIOESTERASE SUPERFAMILY MEMBER-RELATED"/>
    <property type="match status" value="1"/>
</dbReference>
<dbReference type="NCBIfam" id="TIGR00369">
    <property type="entry name" value="unchar_dom_1"/>
    <property type="match status" value="1"/>
</dbReference>
<protein>
    <submittedName>
        <fullName evidence="4">Uncharacterized domain 1-containing protein</fullName>
    </submittedName>
</protein>
<dbReference type="AlphaFoldDB" id="A0A285KZ40"/>
<evidence type="ECO:0000259" key="3">
    <source>
        <dbReference type="Pfam" id="PF03061"/>
    </source>
</evidence>
<dbReference type="SUPFAM" id="SSF54637">
    <property type="entry name" value="Thioesterase/thiol ester dehydrase-isomerase"/>
    <property type="match status" value="1"/>
</dbReference>
<evidence type="ECO:0000256" key="1">
    <source>
        <dbReference type="ARBA" id="ARBA00008324"/>
    </source>
</evidence>
<reference evidence="4 5" key="1">
    <citation type="submission" date="2017-09" db="EMBL/GenBank/DDBJ databases">
        <authorList>
            <person name="Ehlers B."/>
            <person name="Leendertz F.H."/>
        </authorList>
    </citation>
    <scope>NUCLEOTIDE SEQUENCE [LARGE SCALE GENOMIC DNA]</scope>
    <source>
        <strain evidence="4 5">DSM 45537</strain>
    </source>
</reference>
<sequence>MTCLPSDPATSAAEADAVLLDTERVRTYSWTDPEAMSKQAVHLSGIEFLRATRKSGTAAPMNHTAGVDLVAVDDGEVVLEFVPREWQYNLNGNVHGGMICTIADSAMAMSALSTLPAGFMPTTTDLQIRFFRPVTTDMGVVRCIGTVVHRGRRTCAARAELRDGRGRVLAQATTTCLIIPRPADDSRVLGG</sequence>
<comment type="similarity">
    <text evidence="1">Belongs to the thioesterase PaaI family.</text>
</comment>
<dbReference type="EMBL" id="OBEG01000001">
    <property type="protein sequence ID" value="SNY77924.1"/>
    <property type="molecule type" value="Genomic_DNA"/>
</dbReference>
<keyword evidence="2" id="KW-0378">Hydrolase</keyword>
<dbReference type="Proteomes" id="UP000219565">
    <property type="component" value="Unassembled WGS sequence"/>
</dbReference>
<organism evidence="4 5">
    <name type="scientific">Nocardia amikacinitolerans</name>
    <dbReference type="NCBI Taxonomy" id="756689"/>
    <lineage>
        <taxon>Bacteria</taxon>
        <taxon>Bacillati</taxon>
        <taxon>Actinomycetota</taxon>
        <taxon>Actinomycetes</taxon>
        <taxon>Mycobacteriales</taxon>
        <taxon>Nocardiaceae</taxon>
        <taxon>Nocardia</taxon>
    </lineage>
</organism>
<dbReference type="InterPro" id="IPR003736">
    <property type="entry name" value="PAAI_dom"/>
</dbReference>
<evidence type="ECO:0000256" key="2">
    <source>
        <dbReference type="ARBA" id="ARBA00022801"/>
    </source>
</evidence>
<dbReference type="PANTHER" id="PTHR21660:SF1">
    <property type="entry name" value="ACYL-COENZYME A THIOESTERASE 13"/>
    <property type="match status" value="1"/>
</dbReference>
<dbReference type="Pfam" id="PF03061">
    <property type="entry name" value="4HBT"/>
    <property type="match status" value="1"/>
</dbReference>
<dbReference type="InterPro" id="IPR029069">
    <property type="entry name" value="HotDog_dom_sf"/>
</dbReference>
<dbReference type="RefSeq" id="WP_097243920.1">
    <property type="nucleotide sequence ID" value="NZ_OBEG01000001.1"/>
</dbReference>
<keyword evidence="5" id="KW-1185">Reference proteome</keyword>
<feature type="domain" description="Thioesterase" evidence="3">
    <location>
        <begin position="91"/>
        <end position="169"/>
    </location>
</feature>
<gene>
    <name evidence="4" type="ORF">SAMN04244553_1134</name>
</gene>
<name>A0A285KZ40_9NOCA</name>
<dbReference type="STRING" id="1379680.GCA_001612615_04932"/>
<accession>A0A285KZ40</accession>
<dbReference type="InterPro" id="IPR039298">
    <property type="entry name" value="ACOT13"/>
</dbReference>
<evidence type="ECO:0000313" key="5">
    <source>
        <dbReference type="Proteomes" id="UP000219565"/>
    </source>
</evidence>
<dbReference type="InterPro" id="IPR006683">
    <property type="entry name" value="Thioestr_dom"/>
</dbReference>